<gene>
    <name evidence="1" type="ORF">Mal48_10000</name>
</gene>
<keyword evidence="2" id="KW-1185">Reference proteome</keyword>
<organism evidence="1 2">
    <name type="scientific">Thalassoglobus polymorphus</name>
    <dbReference type="NCBI Taxonomy" id="2527994"/>
    <lineage>
        <taxon>Bacteria</taxon>
        <taxon>Pseudomonadati</taxon>
        <taxon>Planctomycetota</taxon>
        <taxon>Planctomycetia</taxon>
        <taxon>Planctomycetales</taxon>
        <taxon>Planctomycetaceae</taxon>
        <taxon>Thalassoglobus</taxon>
    </lineage>
</organism>
<dbReference type="EMBL" id="CP036267">
    <property type="protein sequence ID" value="QDT31764.1"/>
    <property type="molecule type" value="Genomic_DNA"/>
</dbReference>
<dbReference type="SUPFAM" id="SSF53187">
    <property type="entry name" value="Zn-dependent exopeptidases"/>
    <property type="match status" value="1"/>
</dbReference>
<name>A0A517QJI9_9PLAN</name>
<dbReference type="Pfam" id="PF10994">
    <property type="entry name" value="DUF2817"/>
    <property type="match status" value="1"/>
</dbReference>
<sequence length="245" mass="27490">MDQSNIDLNRNFLISGERYEGSHEFYRKLDPFLNPKSWPKLELPAQLQAVAKAMRHGLGNLKQAVAEGQYDFPLGLFYGGSEPTETMRFFESHILPEFQSAAAVLHLDLHSGLGKRGAFEFLLDYELAAEERNWLNNSVNANLPVQQLKSAYKARGSLSRWIRHQHPAAISVCWEFGTSSSISVLAALRAENAAYHWGDRGSKTFQAAKQKLKEAFSPPEASWQKTVLNSADAVLQRIVKTWGNA</sequence>
<proteinExistence type="predicted"/>
<dbReference type="Proteomes" id="UP000315724">
    <property type="component" value="Chromosome"/>
</dbReference>
<protein>
    <recommendedName>
        <fullName evidence="3">Succinylglutamate desuccinylase / Aspartoacylase family protein</fullName>
    </recommendedName>
</protein>
<evidence type="ECO:0000313" key="2">
    <source>
        <dbReference type="Proteomes" id="UP000315724"/>
    </source>
</evidence>
<dbReference type="KEGG" id="tpol:Mal48_10000"/>
<evidence type="ECO:0000313" key="1">
    <source>
        <dbReference type="EMBL" id="QDT31764.1"/>
    </source>
</evidence>
<accession>A0A517QJI9</accession>
<evidence type="ECO:0008006" key="3">
    <source>
        <dbReference type="Google" id="ProtNLM"/>
    </source>
</evidence>
<dbReference type="AlphaFoldDB" id="A0A517QJI9"/>
<dbReference type="InterPro" id="IPR021259">
    <property type="entry name" value="DUF2817"/>
</dbReference>
<reference evidence="1 2" key="1">
    <citation type="submission" date="2019-02" db="EMBL/GenBank/DDBJ databases">
        <title>Deep-cultivation of Planctomycetes and their phenomic and genomic characterization uncovers novel biology.</title>
        <authorList>
            <person name="Wiegand S."/>
            <person name="Jogler M."/>
            <person name="Boedeker C."/>
            <person name="Pinto D."/>
            <person name="Vollmers J."/>
            <person name="Rivas-Marin E."/>
            <person name="Kohn T."/>
            <person name="Peeters S.H."/>
            <person name="Heuer A."/>
            <person name="Rast P."/>
            <person name="Oberbeckmann S."/>
            <person name="Bunk B."/>
            <person name="Jeske O."/>
            <person name="Meyerdierks A."/>
            <person name="Storesund J.E."/>
            <person name="Kallscheuer N."/>
            <person name="Luecker S."/>
            <person name="Lage O.M."/>
            <person name="Pohl T."/>
            <person name="Merkel B.J."/>
            <person name="Hornburger P."/>
            <person name="Mueller R.-W."/>
            <person name="Bruemmer F."/>
            <person name="Labrenz M."/>
            <person name="Spormann A.M."/>
            <person name="Op den Camp H."/>
            <person name="Overmann J."/>
            <person name="Amann R."/>
            <person name="Jetten M.S.M."/>
            <person name="Mascher T."/>
            <person name="Medema M.H."/>
            <person name="Devos D.P."/>
            <person name="Kaster A.-K."/>
            <person name="Ovreas L."/>
            <person name="Rohde M."/>
            <person name="Galperin M.Y."/>
            <person name="Jogler C."/>
        </authorList>
    </citation>
    <scope>NUCLEOTIDE SEQUENCE [LARGE SCALE GENOMIC DNA]</scope>
    <source>
        <strain evidence="1 2">Mal48</strain>
    </source>
</reference>